<dbReference type="Pfam" id="PF01266">
    <property type="entry name" value="DAO"/>
    <property type="match status" value="1"/>
</dbReference>
<dbReference type="OrthoDB" id="9790035at2"/>
<evidence type="ECO:0000313" key="10">
    <source>
        <dbReference type="EMBL" id="OLY43192.1"/>
    </source>
</evidence>
<comment type="caution">
    <text evidence="10">The sequence shown here is derived from an EMBL/GenBank/DDBJ whole genome shotgun (WGS) entry which is preliminary data.</text>
</comment>
<reference evidence="10 11" key="1">
    <citation type="submission" date="2016-12" db="EMBL/GenBank/DDBJ databases">
        <title>Comparative genomics of Bartonella apis.</title>
        <authorList>
            <person name="Engel P."/>
        </authorList>
    </citation>
    <scope>NUCLEOTIDE SEQUENCE [LARGE SCALE GENOMIC DNA]</scope>
    <source>
        <strain evidence="10 11">PEB0149</strain>
    </source>
</reference>
<dbReference type="GO" id="GO:0003884">
    <property type="term" value="F:D-amino-acid oxidase activity"/>
    <property type="evidence" value="ECO:0007669"/>
    <property type="project" value="UniProtKB-EC"/>
</dbReference>
<evidence type="ECO:0000313" key="11">
    <source>
        <dbReference type="Proteomes" id="UP000187344"/>
    </source>
</evidence>
<evidence type="ECO:0000256" key="1">
    <source>
        <dbReference type="ARBA" id="ARBA00001974"/>
    </source>
</evidence>
<evidence type="ECO:0000256" key="6">
    <source>
        <dbReference type="ARBA" id="ARBA00039101"/>
    </source>
</evidence>
<protein>
    <recommendedName>
        <fullName evidence="7">D-amino-acid oxidase</fullName>
        <ecNumber evidence="6">1.4.3.3</ecNumber>
    </recommendedName>
</protein>
<keyword evidence="4" id="KW-0274">FAD</keyword>
<keyword evidence="11" id="KW-1185">Reference proteome</keyword>
<gene>
    <name evidence="10" type="ORF">PEB0149_006160</name>
</gene>
<evidence type="ECO:0000256" key="3">
    <source>
        <dbReference type="ARBA" id="ARBA00022630"/>
    </source>
</evidence>
<dbReference type="RefSeq" id="WP_075870096.1">
    <property type="nucleotide sequence ID" value="NZ_CALYQA010000001.1"/>
</dbReference>
<dbReference type="InterPro" id="IPR023209">
    <property type="entry name" value="DAO"/>
</dbReference>
<dbReference type="Gene3D" id="3.30.9.10">
    <property type="entry name" value="D-Amino Acid Oxidase, subunit A, domain 2"/>
    <property type="match status" value="2"/>
</dbReference>
<dbReference type="SUPFAM" id="SSF51971">
    <property type="entry name" value="Nucleotide-binding domain"/>
    <property type="match status" value="1"/>
</dbReference>
<dbReference type="InterPro" id="IPR036188">
    <property type="entry name" value="FAD/NAD-bd_sf"/>
</dbReference>
<organism evidence="10 11">
    <name type="scientific">Bartonella apis</name>
    <dbReference type="NCBI Taxonomy" id="1686310"/>
    <lineage>
        <taxon>Bacteria</taxon>
        <taxon>Pseudomonadati</taxon>
        <taxon>Pseudomonadota</taxon>
        <taxon>Alphaproteobacteria</taxon>
        <taxon>Hyphomicrobiales</taxon>
        <taxon>Bartonellaceae</taxon>
        <taxon>Bartonella</taxon>
    </lineage>
</organism>
<dbReference type="Proteomes" id="UP000187344">
    <property type="component" value="Unassembled WGS sequence"/>
</dbReference>
<dbReference type="EC" id="1.4.3.3" evidence="6"/>
<dbReference type="GO" id="GO:0071949">
    <property type="term" value="F:FAD binding"/>
    <property type="evidence" value="ECO:0007669"/>
    <property type="project" value="InterPro"/>
</dbReference>
<sequence>MQKTNKKILVKGCGVAGLTSAYMLAKAGAEITISAPADSPRGAASWYAGGMLAPYCERESAEARVEELGLQTMKWWAETLPDLVTHHGTLVVAPQRDSAELNRFSQRTGGHRLIDGDEIAKLEPDLAGRFNRGLFYETEGHIDPRKALLALKQKLADMNAHFVDVGASEDGFDFIVDATGIARLGQDKDMRGVRGEMLLVHNTEISFSRPIRLVHPRIPLYIVPRDNGIFMIGATMIESNDDRPITAHSMMDFLNAAYTIHPSFGEADIVEIGVGVRPAYEDNFPRVKQDGNHIYVNGMHRHGYLISPEMARQVTEIVMG</sequence>
<evidence type="ECO:0000256" key="2">
    <source>
        <dbReference type="ARBA" id="ARBA00006730"/>
    </source>
</evidence>
<evidence type="ECO:0000256" key="5">
    <source>
        <dbReference type="ARBA" id="ARBA00023002"/>
    </source>
</evidence>
<dbReference type="EMBL" id="LXYT01000002">
    <property type="protein sequence ID" value="OLY43192.1"/>
    <property type="molecule type" value="Genomic_DNA"/>
</dbReference>
<dbReference type="Gene3D" id="3.50.50.60">
    <property type="entry name" value="FAD/NAD(P)-binding domain"/>
    <property type="match status" value="2"/>
</dbReference>
<dbReference type="SUPFAM" id="SSF54373">
    <property type="entry name" value="FAD-linked reductases, C-terminal domain"/>
    <property type="match status" value="1"/>
</dbReference>
<keyword evidence="5 10" id="KW-0560">Oxidoreductase</keyword>
<comment type="cofactor">
    <cofactor evidence="1">
        <name>FAD</name>
        <dbReference type="ChEBI" id="CHEBI:57692"/>
    </cofactor>
</comment>
<dbReference type="PANTHER" id="PTHR11530:SF11">
    <property type="entry name" value="D-ASPARTATE OXIDASE"/>
    <property type="match status" value="1"/>
</dbReference>
<dbReference type="GO" id="GO:0046416">
    <property type="term" value="P:D-amino acid metabolic process"/>
    <property type="evidence" value="ECO:0007669"/>
    <property type="project" value="InterPro"/>
</dbReference>
<keyword evidence="3" id="KW-0285">Flavoprotein</keyword>
<proteinExistence type="inferred from homology"/>
<name>A0A1R0F8F1_9HYPH</name>
<feature type="domain" description="FAD dependent oxidoreductase" evidence="9">
    <location>
        <begin position="8"/>
        <end position="316"/>
    </location>
</feature>
<evidence type="ECO:0000256" key="7">
    <source>
        <dbReference type="ARBA" id="ARBA00039751"/>
    </source>
</evidence>
<comment type="similarity">
    <text evidence="2">Belongs to the DAMOX/DASOX family.</text>
</comment>
<evidence type="ECO:0000256" key="4">
    <source>
        <dbReference type="ARBA" id="ARBA00022827"/>
    </source>
</evidence>
<dbReference type="InterPro" id="IPR006076">
    <property type="entry name" value="FAD-dep_OxRdtase"/>
</dbReference>
<evidence type="ECO:0000259" key="9">
    <source>
        <dbReference type="Pfam" id="PF01266"/>
    </source>
</evidence>
<evidence type="ECO:0000256" key="8">
    <source>
        <dbReference type="ARBA" id="ARBA00049547"/>
    </source>
</evidence>
<accession>A0A1R0F8F1</accession>
<comment type="catalytic activity">
    <reaction evidence="8">
        <text>a D-alpha-amino acid + O2 + H2O = a 2-oxocarboxylate + H2O2 + NH4(+)</text>
        <dbReference type="Rhea" id="RHEA:21816"/>
        <dbReference type="ChEBI" id="CHEBI:15377"/>
        <dbReference type="ChEBI" id="CHEBI:15379"/>
        <dbReference type="ChEBI" id="CHEBI:16240"/>
        <dbReference type="ChEBI" id="CHEBI:28938"/>
        <dbReference type="ChEBI" id="CHEBI:35179"/>
        <dbReference type="ChEBI" id="CHEBI:59871"/>
        <dbReference type="EC" id="1.4.3.3"/>
    </reaction>
    <physiologicalReaction direction="left-to-right" evidence="8">
        <dbReference type="Rhea" id="RHEA:21817"/>
    </physiologicalReaction>
</comment>
<dbReference type="AlphaFoldDB" id="A0A1R0F8F1"/>
<dbReference type="PANTHER" id="PTHR11530">
    <property type="entry name" value="D-AMINO ACID OXIDASE"/>
    <property type="match status" value="1"/>
</dbReference>